<organism evidence="4 5">
    <name type="scientific">Microlunatus sagamiharensis</name>
    <dbReference type="NCBI Taxonomy" id="546874"/>
    <lineage>
        <taxon>Bacteria</taxon>
        <taxon>Bacillati</taxon>
        <taxon>Actinomycetota</taxon>
        <taxon>Actinomycetes</taxon>
        <taxon>Propionibacteriales</taxon>
        <taxon>Propionibacteriaceae</taxon>
        <taxon>Microlunatus</taxon>
    </lineage>
</organism>
<dbReference type="Proteomes" id="UP000198825">
    <property type="component" value="Chromosome I"/>
</dbReference>
<dbReference type="PANTHER" id="PTHR48106">
    <property type="entry name" value="QUINONE OXIDOREDUCTASE PIG3-RELATED"/>
    <property type="match status" value="1"/>
</dbReference>
<dbReference type="Pfam" id="PF13602">
    <property type="entry name" value="ADH_zinc_N_2"/>
    <property type="match status" value="1"/>
</dbReference>
<gene>
    <name evidence="4" type="ORF">SAMN04488544_0353</name>
</gene>
<dbReference type="SUPFAM" id="SSF50129">
    <property type="entry name" value="GroES-like"/>
    <property type="match status" value="1"/>
</dbReference>
<dbReference type="CDD" id="cd05289">
    <property type="entry name" value="MDR_like_2"/>
    <property type="match status" value="1"/>
</dbReference>
<dbReference type="InterPro" id="IPR011032">
    <property type="entry name" value="GroES-like_sf"/>
</dbReference>
<evidence type="ECO:0000256" key="1">
    <source>
        <dbReference type="ARBA" id="ARBA00022857"/>
    </source>
</evidence>
<feature type="domain" description="Enoyl reductase (ER)" evidence="3">
    <location>
        <begin position="28"/>
        <end position="326"/>
    </location>
</feature>
<dbReference type="GO" id="GO:0070402">
    <property type="term" value="F:NADPH binding"/>
    <property type="evidence" value="ECO:0007669"/>
    <property type="project" value="TreeGrafter"/>
</dbReference>
<evidence type="ECO:0000256" key="2">
    <source>
        <dbReference type="ARBA" id="ARBA00023002"/>
    </source>
</evidence>
<dbReference type="InterPro" id="IPR020843">
    <property type="entry name" value="ER"/>
</dbReference>
<accession>A0A1H2LJM3</accession>
<dbReference type="GO" id="GO:0016651">
    <property type="term" value="F:oxidoreductase activity, acting on NAD(P)H"/>
    <property type="evidence" value="ECO:0007669"/>
    <property type="project" value="TreeGrafter"/>
</dbReference>
<dbReference type="EMBL" id="LT629799">
    <property type="protein sequence ID" value="SDU81243.1"/>
    <property type="molecule type" value="Genomic_DNA"/>
</dbReference>
<dbReference type="SMART" id="SM00829">
    <property type="entry name" value="PKS_ER"/>
    <property type="match status" value="1"/>
</dbReference>
<proteinExistence type="predicted"/>
<protein>
    <submittedName>
        <fullName evidence="4">NADPH:quinone reductase</fullName>
    </submittedName>
</protein>
<keyword evidence="2" id="KW-0560">Oxidoreductase</keyword>
<sequence length="328" mass="33675">MTEALDAEPATGRSMNLMAERWVATRYGDLNGLELQEHEPPAPGPGEVTIEVRAAGVNPADYKRILQGTNPDALPHPIGFEVAGVLTAVGEDTEIGSGPASVGDAVLAFRIGGGYATAVTVPAKDVFAKPDALSFREAANLLLAGCTAAEMLHVTGVREGDTVLVHGASGAVGVSVLQQARALGVRVVGTASRANQDVVAQFGGIPVVYGSGLADRVREAAPDGVAAALDCVGTDEAVDVSLQLVDDRSRIVTIAAFARVQQAGIRAIGGAMPASAEYRDRVRGDLVAMAGRGELVVPVARTFPLDQAREALALLRTGHPGGKLALVP</sequence>
<evidence type="ECO:0000313" key="5">
    <source>
        <dbReference type="Proteomes" id="UP000198825"/>
    </source>
</evidence>
<dbReference type="AlphaFoldDB" id="A0A1H2LJM3"/>
<evidence type="ECO:0000313" key="4">
    <source>
        <dbReference type="EMBL" id="SDU81243.1"/>
    </source>
</evidence>
<dbReference type="Gene3D" id="3.90.180.10">
    <property type="entry name" value="Medium-chain alcohol dehydrogenases, catalytic domain"/>
    <property type="match status" value="1"/>
</dbReference>
<dbReference type="InterPro" id="IPR036291">
    <property type="entry name" value="NAD(P)-bd_dom_sf"/>
</dbReference>
<keyword evidence="1" id="KW-0521">NADP</keyword>
<keyword evidence="5" id="KW-1185">Reference proteome</keyword>
<dbReference type="Pfam" id="PF08240">
    <property type="entry name" value="ADH_N"/>
    <property type="match status" value="1"/>
</dbReference>
<reference evidence="5" key="1">
    <citation type="submission" date="2016-10" db="EMBL/GenBank/DDBJ databases">
        <authorList>
            <person name="Varghese N."/>
            <person name="Submissions S."/>
        </authorList>
    </citation>
    <scope>NUCLEOTIDE SEQUENCE [LARGE SCALE GENOMIC DNA]</scope>
    <source>
        <strain evidence="5">DSM 21743</strain>
    </source>
</reference>
<dbReference type="Gene3D" id="3.40.50.720">
    <property type="entry name" value="NAD(P)-binding Rossmann-like Domain"/>
    <property type="match status" value="1"/>
</dbReference>
<dbReference type="STRING" id="546874.SAMN04488544_0353"/>
<dbReference type="SUPFAM" id="SSF51735">
    <property type="entry name" value="NAD(P)-binding Rossmann-fold domains"/>
    <property type="match status" value="1"/>
</dbReference>
<dbReference type="InterPro" id="IPR013154">
    <property type="entry name" value="ADH-like_N"/>
</dbReference>
<evidence type="ECO:0000259" key="3">
    <source>
        <dbReference type="SMART" id="SM00829"/>
    </source>
</evidence>
<name>A0A1H2LJM3_9ACTN</name>